<organism evidence="16 17">
    <name type="scientific">Citrus unshiu</name>
    <name type="common">Satsuma mandarin</name>
    <name type="synonym">Citrus nobilis var. unshiu</name>
    <dbReference type="NCBI Taxonomy" id="55188"/>
    <lineage>
        <taxon>Eukaryota</taxon>
        <taxon>Viridiplantae</taxon>
        <taxon>Streptophyta</taxon>
        <taxon>Embryophyta</taxon>
        <taxon>Tracheophyta</taxon>
        <taxon>Spermatophyta</taxon>
        <taxon>Magnoliopsida</taxon>
        <taxon>eudicotyledons</taxon>
        <taxon>Gunneridae</taxon>
        <taxon>Pentapetalae</taxon>
        <taxon>rosids</taxon>
        <taxon>malvids</taxon>
        <taxon>Sapindales</taxon>
        <taxon>Rutaceae</taxon>
        <taxon>Aurantioideae</taxon>
        <taxon>Citrus</taxon>
    </lineage>
</organism>
<dbReference type="PROSITE" id="PS51873">
    <property type="entry name" value="TRIAD"/>
    <property type="match status" value="1"/>
</dbReference>
<dbReference type="EC" id="2.3.2.31" evidence="6"/>
<comment type="pathway">
    <text evidence="4">Protein modification; protein ubiquitination.</text>
</comment>
<dbReference type="InterPro" id="IPR013083">
    <property type="entry name" value="Znf_RING/FYVE/PHD"/>
</dbReference>
<gene>
    <name evidence="16" type="ORF">CUMW_280240</name>
</gene>
<dbReference type="SUPFAM" id="SSF57850">
    <property type="entry name" value="RING/U-box"/>
    <property type="match status" value="3"/>
</dbReference>
<evidence type="ECO:0000256" key="10">
    <source>
        <dbReference type="ARBA" id="ARBA00022771"/>
    </source>
</evidence>
<keyword evidence="17" id="KW-1185">Reference proteome</keyword>
<dbReference type="PROSITE" id="PS50089">
    <property type="entry name" value="ZF_RING_2"/>
    <property type="match status" value="1"/>
</dbReference>
<accession>A0A2H5NA22</accession>
<dbReference type="Proteomes" id="UP000236630">
    <property type="component" value="Unassembled WGS sequence"/>
</dbReference>
<dbReference type="SMART" id="SM00647">
    <property type="entry name" value="IBR"/>
    <property type="match status" value="1"/>
</dbReference>
<keyword evidence="12" id="KW-0862">Zinc</keyword>
<dbReference type="STRING" id="55188.A0A2H5NA22"/>
<dbReference type="Gene3D" id="1.20.120.1750">
    <property type="match status" value="1"/>
</dbReference>
<dbReference type="Pfam" id="PF01485">
    <property type="entry name" value="IBR"/>
    <property type="match status" value="1"/>
</dbReference>
<evidence type="ECO:0000256" key="2">
    <source>
        <dbReference type="ARBA" id="ARBA00001947"/>
    </source>
</evidence>
<dbReference type="InterPro" id="IPR031127">
    <property type="entry name" value="E3_UB_ligase_RBR"/>
</dbReference>
<dbReference type="GO" id="GO:0061630">
    <property type="term" value="F:ubiquitin protein ligase activity"/>
    <property type="evidence" value="ECO:0007669"/>
    <property type="project" value="UniProtKB-EC"/>
</dbReference>
<comment type="function">
    <text evidence="3">Might act as an E3 ubiquitin-protein ligase, or as part of E3 complex, which accepts ubiquitin from specific E2 ubiquitin-conjugating enzymes and then transfers it to substrates.</text>
</comment>
<keyword evidence="8" id="KW-0479">Metal-binding</keyword>
<evidence type="ECO:0000256" key="8">
    <source>
        <dbReference type="ARBA" id="ARBA00022723"/>
    </source>
</evidence>
<keyword evidence="11" id="KW-0833">Ubl conjugation pathway</keyword>
<dbReference type="EMBL" id="BDQV01002410">
    <property type="protein sequence ID" value="GAY37056.1"/>
    <property type="molecule type" value="Genomic_DNA"/>
</dbReference>
<evidence type="ECO:0000256" key="5">
    <source>
        <dbReference type="ARBA" id="ARBA00005884"/>
    </source>
</evidence>
<evidence type="ECO:0000256" key="3">
    <source>
        <dbReference type="ARBA" id="ARBA00003976"/>
    </source>
</evidence>
<evidence type="ECO:0000256" key="1">
    <source>
        <dbReference type="ARBA" id="ARBA00001798"/>
    </source>
</evidence>
<evidence type="ECO:0000256" key="9">
    <source>
        <dbReference type="ARBA" id="ARBA00022737"/>
    </source>
</evidence>
<comment type="cofactor">
    <cofactor evidence="2">
        <name>Zn(2+)</name>
        <dbReference type="ChEBI" id="CHEBI:29105"/>
    </cofactor>
</comment>
<evidence type="ECO:0000259" key="15">
    <source>
        <dbReference type="PROSITE" id="PS51873"/>
    </source>
</evidence>
<evidence type="ECO:0000256" key="13">
    <source>
        <dbReference type="PROSITE-ProRule" id="PRU00175"/>
    </source>
</evidence>
<dbReference type="UniPathway" id="UPA00143"/>
<dbReference type="Gene3D" id="3.30.40.10">
    <property type="entry name" value="Zinc/RING finger domain, C3HC4 (zinc finger)"/>
    <property type="match status" value="1"/>
</dbReference>
<evidence type="ECO:0000313" key="17">
    <source>
        <dbReference type="Proteomes" id="UP000236630"/>
    </source>
</evidence>
<reference evidence="16 17" key="1">
    <citation type="journal article" date="2017" name="Front. Genet.">
        <title>Draft sequencing of the heterozygous diploid genome of Satsuma (Citrus unshiu Marc.) using a hybrid assembly approach.</title>
        <authorList>
            <person name="Shimizu T."/>
            <person name="Tanizawa Y."/>
            <person name="Mochizuki T."/>
            <person name="Nagasaki H."/>
            <person name="Yoshioka T."/>
            <person name="Toyoda A."/>
            <person name="Fujiyama A."/>
            <person name="Kaminuma E."/>
            <person name="Nakamura Y."/>
        </authorList>
    </citation>
    <scope>NUCLEOTIDE SEQUENCE [LARGE SCALE GENOMIC DNA]</scope>
    <source>
        <strain evidence="17">cv. Miyagawa wase</strain>
    </source>
</reference>
<dbReference type="FunFam" id="3.30.40.10:FF:000230">
    <property type="entry name" value="RBR-type E3 ubiquitin transferase"/>
    <property type="match status" value="1"/>
</dbReference>
<dbReference type="GO" id="GO:0008270">
    <property type="term" value="F:zinc ion binding"/>
    <property type="evidence" value="ECO:0007669"/>
    <property type="project" value="UniProtKB-KW"/>
</dbReference>
<keyword evidence="9" id="KW-0677">Repeat</keyword>
<evidence type="ECO:0000256" key="12">
    <source>
        <dbReference type="ARBA" id="ARBA00022833"/>
    </source>
</evidence>
<dbReference type="GO" id="GO:0016567">
    <property type="term" value="P:protein ubiquitination"/>
    <property type="evidence" value="ECO:0007669"/>
    <property type="project" value="UniProtKB-UniPathway"/>
</dbReference>
<dbReference type="InterPro" id="IPR017907">
    <property type="entry name" value="Znf_RING_CS"/>
</dbReference>
<evidence type="ECO:0000256" key="7">
    <source>
        <dbReference type="ARBA" id="ARBA00022679"/>
    </source>
</evidence>
<feature type="domain" description="RING-type" evidence="14">
    <location>
        <begin position="94"/>
        <end position="140"/>
    </location>
</feature>
<dbReference type="InterPro" id="IPR001841">
    <property type="entry name" value="Znf_RING"/>
</dbReference>
<dbReference type="PANTHER" id="PTHR11685">
    <property type="entry name" value="RBR FAMILY RING FINGER AND IBR DOMAIN-CONTAINING"/>
    <property type="match status" value="1"/>
</dbReference>
<comment type="similarity">
    <text evidence="5">Belongs to the RBR family. Ariadne subfamily.</text>
</comment>
<evidence type="ECO:0000256" key="6">
    <source>
        <dbReference type="ARBA" id="ARBA00012251"/>
    </source>
</evidence>
<feature type="domain" description="RING-type" evidence="15">
    <location>
        <begin position="90"/>
        <end position="301"/>
    </location>
</feature>
<comment type="caution">
    <text evidence="16">The sequence shown here is derived from an EMBL/GenBank/DDBJ whole genome shotgun (WGS) entry which is preliminary data.</text>
</comment>
<dbReference type="InterPro" id="IPR002867">
    <property type="entry name" value="IBR_dom"/>
</dbReference>
<comment type="catalytic activity">
    <reaction evidence="1">
        <text>[E2 ubiquitin-conjugating enzyme]-S-ubiquitinyl-L-cysteine + [acceptor protein]-L-lysine = [E2 ubiquitin-conjugating enzyme]-L-cysteine + [acceptor protein]-N(6)-ubiquitinyl-L-lysine.</text>
        <dbReference type="EC" id="2.3.2.31"/>
    </reaction>
</comment>
<dbReference type="AlphaFoldDB" id="A0A2H5NA22"/>
<evidence type="ECO:0000313" key="16">
    <source>
        <dbReference type="EMBL" id="GAY37056.1"/>
    </source>
</evidence>
<dbReference type="InterPro" id="IPR044066">
    <property type="entry name" value="TRIAD_supradom"/>
</dbReference>
<keyword evidence="10 13" id="KW-0863">Zinc-finger</keyword>
<dbReference type="PROSITE" id="PS00518">
    <property type="entry name" value="ZF_RING_1"/>
    <property type="match status" value="1"/>
</dbReference>
<protein>
    <recommendedName>
        <fullName evidence="6">RBR-type E3 ubiquitin transferase</fullName>
        <ecNumber evidence="6">2.3.2.31</ecNumber>
    </recommendedName>
</protein>
<dbReference type="CDD" id="cd22582">
    <property type="entry name" value="BRcat_RBR_unk"/>
    <property type="match status" value="1"/>
</dbReference>
<name>A0A2H5NA22_CITUN</name>
<evidence type="ECO:0000256" key="11">
    <source>
        <dbReference type="ARBA" id="ARBA00022786"/>
    </source>
</evidence>
<keyword evidence="7" id="KW-0808">Transferase</keyword>
<dbReference type="Gene3D" id="2.20.25.20">
    <property type="match status" value="1"/>
</dbReference>
<sequence length="341" mass="39298">METQKIPQIEILDLEEEDEMIFFNPTSQNGKTKRIEISVQHYCNDERGPTKASQNIINLEDYYDDDDDLHVLNFVPNNTPFVFKFRKPQPGFVCEICVEPKSPNESFTIKGCFHSYCTDCVVKYVASKLQESITTIGCPVAGCQGLLEPDYCRNILPQQVFDRWGNALCEAVIREDQKFYCPFKDCSALLIVDNRGSRKAIKESACPHCNRMFCAQCKVPWHIGIQCAQFQKKLNVNERNDNKLMKLAEKKKWKRCPNCSYYVEKTYGCDYINCRSTFTALISWINFSSFVGSYFECGVIKLLIVNSANDFGFSPISFELTNDYDIACNVKRKQKQDENIQ</sequence>
<evidence type="ECO:0000256" key="4">
    <source>
        <dbReference type="ARBA" id="ARBA00004906"/>
    </source>
</evidence>
<evidence type="ECO:0000259" key="14">
    <source>
        <dbReference type="PROSITE" id="PS50089"/>
    </source>
</evidence>
<proteinExistence type="inferred from homology"/>